<dbReference type="EMBL" id="SRMP02000001">
    <property type="protein sequence ID" value="MFN0290299.1"/>
    <property type="molecule type" value="Genomic_DNA"/>
</dbReference>
<dbReference type="SUPFAM" id="SSF50370">
    <property type="entry name" value="Ricin B-like lectins"/>
    <property type="match status" value="1"/>
</dbReference>
<dbReference type="Gene3D" id="2.60.40.2340">
    <property type="match status" value="1"/>
</dbReference>
<dbReference type="Proteomes" id="UP001517367">
    <property type="component" value="Unassembled WGS sequence"/>
</dbReference>
<dbReference type="InterPro" id="IPR000772">
    <property type="entry name" value="Ricin_B_lectin"/>
</dbReference>
<protein>
    <submittedName>
        <fullName evidence="2">RICIN domain-containing protein</fullName>
    </submittedName>
</protein>
<name>A0ABW9JD30_9SPHI</name>
<dbReference type="Gene3D" id="2.80.10.50">
    <property type="match status" value="1"/>
</dbReference>
<keyword evidence="3" id="KW-1185">Reference proteome</keyword>
<evidence type="ECO:0000313" key="3">
    <source>
        <dbReference type="Proteomes" id="UP001517367"/>
    </source>
</evidence>
<organism evidence="2 3">
    <name type="scientific">Pedobacter helvus</name>
    <dbReference type="NCBI Taxonomy" id="2563444"/>
    <lineage>
        <taxon>Bacteria</taxon>
        <taxon>Pseudomonadati</taxon>
        <taxon>Bacteroidota</taxon>
        <taxon>Sphingobacteriia</taxon>
        <taxon>Sphingobacteriales</taxon>
        <taxon>Sphingobacteriaceae</taxon>
        <taxon>Pedobacter</taxon>
    </lineage>
</organism>
<gene>
    <name evidence="2" type="ORF">E5L68_002790</name>
</gene>
<dbReference type="RefSeq" id="WP_409142204.1">
    <property type="nucleotide sequence ID" value="NZ_SRMP02000001.1"/>
</dbReference>
<comment type="caution">
    <text evidence="2">The sequence shown here is derived from an EMBL/GenBank/DDBJ whole genome shotgun (WGS) entry which is preliminary data.</text>
</comment>
<dbReference type="Pfam" id="PF14200">
    <property type="entry name" value="RicinB_lectin_2"/>
    <property type="match status" value="1"/>
</dbReference>
<evidence type="ECO:0000313" key="2">
    <source>
        <dbReference type="EMBL" id="MFN0290299.1"/>
    </source>
</evidence>
<evidence type="ECO:0000259" key="1">
    <source>
        <dbReference type="Pfam" id="PF14200"/>
    </source>
</evidence>
<reference evidence="2 3" key="1">
    <citation type="submission" date="2024-12" db="EMBL/GenBank/DDBJ databases">
        <authorList>
            <person name="Hu S."/>
        </authorList>
    </citation>
    <scope>NUCLEOTIDE SEQUENCE [LARGE SCALE GENOMIC DNA]</scope>
    <source>
        <strain evidence="2 3">P-25</strain>
    </source>
</reference>
<accession>A0ABW9JD30</accession>
<dbReference type="CDD" id="cd00161">
    <property type="entry name" value="beta-trefoil_Ricin-like"/>
    <property type="match status" value="1"/>
</dbReference>
<dbReference type="InterPro" id="IPR035992">
    <property type="entry name" value="Ricin_B-like_lectins"/>
</dbReference>
<sequence length="632" mass="70156">MIRKLLYLLGLVLIISCKKDHKQPPSPGRMIKEFKLETGQYGSASIYAENDNYKVLVRLRPDADLKAIKPIIKISDDATIQPASGTTIDVSVNKTVTYTITSASGQSRKWEIEFRVFDSSISDYGTYSIASAINTRVIQVQGNANFNEKYLDNATMNVGDAEIATGENLKRWQEWHIIYNSTVNDTKYYQIRNLFSGLFLNAYAAGEPVRQKLELKTTNDTQLWKIEESTQEGKYEISNKANGLYLTLSGTGNGIQITQEAKANADKQKWEITKLPNDSYRDGDVTNFFARTTGSVAFDQGNSIPLADGRVLWVTQDAWYQSSLAPNGNLYGNQFISYTNSIIIQPTATNWSPSAPMMTADGRANGNVGNLIPKYPGKTWSWPGAGVQIGDDVYIHNREGQGLGTDDDHQSLFKLTPITATHWKTERTAPAGLTASEKLVGFASGMVKANDGYVYVYGSRTDPNSFGFESFLHVARFPQNNTQNWTFWNGSAWVATASIASTAHIAKGLGTNFVSYLNGKYIYLTMDQGFYCDIPSLNMYVSTSTSPTGPFTPRKLVYSFTEFYKGSNARVYTPLIHAHANNGKNELLLTYSMNFGACVNTGDGAIKESDGNYDPYYYRVKGVRIPYELLGL</sequence>
<dbReference type="PROSITE" id="PS51257">
    <property type="entry name" value="PROKAR_LIPOPROTEIN"/>
    <property type="match status" value="1"/>
</dbReference>
<proteinExistence type="predicted"/>
<feature type="domain" description="Ricin B lectin" evidence="1">
    <location>
        <begin position="172"/>
        <end position="259"/>
    </location>
</feature>